<dbReference type="InterPro" id="IPR014227">
    <property type="entry name" value="YtvI-like"/>
</dbReference>
<gene>
    <name evidence="7" type="ORF">BN997_00830</name>
</gene>
<dbReference type="Pfam" id="PF01594">
    <property type="entry name" value="AI-2E_transport"/>
    <property type="match status" value="1"/>
</dbReference>
<name>A0A0A1M6U0_9BACI</name>
<feature type="transmembrane region" description="Helical" evidence="6">
    <location>
        <begin position="270"/>
        <end position="293"/>
    </location>
</feature>
<evidence type="ECO:0000256" key="6">
    <source>
        <dbReference type="SAM" id="Phobius"/>
    </source>
</evidence>
<dbReference type="GO" id="GO:0016020">
    <property type="term" value="C:membrane"/>
    <property type="evidence" value="ECO:0007669"/>
    <property type="project" value="UniProtKB-SubCell"/>
</dbReference>
<organism evidence="7 8">
    <name type="scientific">Oceanobacillus oncorhynchi</name>
    <dbReference type="NCBI Taxonomy" id="545501"/>
    <lineage>
        <taxon>Bacteria</taxon>
        <taxon>Bacillati</taxon>
        <taxon>Bacillota</taxon>
        <taxon>Bacilli</taxon>
        <taxon>Bacillales</taxon>
        <taxon>Bacillaceae</taxon>
        <taxon>Oceanobacillus</taxon>
    </lineage>
</organism>
<dbReference type="STRING" id="545501.BN997_00830"/>
<dbReference type="InterPro" id="IPR002549">
    <property type="entry name" value="AI-2E-like"/>
</dbReference>
<keyword evidence="8" id="KW-1185">Reference proteome</keyword>
<feature type="transmembrane region" description="Helical" evidence="6">
    <location>
        <begin position="12"/>
        <end position="43"/>
    </location>
</feature>
<feature type="transmembrane region" description="Helical" evidence="6">
    <location>
        <begin position="63"/>
        <end position="82"/>
    </location>
</feature>
<accession>A0A0A1M6U0</accession>
<evidence type="ECO:0000256" key="4">
    <source>
        <dbReference type="ARBA" id="ARBA00022989"/>
    </source>
</evidence>
<dbReference type="RefSeq" id="WP_042529875.1">
    <property type="nucleotide sequence ID" value="NZ_CAXOIH010000003.1"/>
</dbReference>
<dbReference type="GO" id="GO:0055085">
    <property type="term" value="P:transmembrane transport"/>
    <property type="evidence" value="ECO:0007669"/>
    <property type="project" value="TreeGrafter"/>
</dbReference>
<evidence type="ECO:0000313" key="7">
    <source>
        <dbReference type="EMBL" id="CEI81015.1"/>
    </source>
</evidence>
<keyword evidence="4 6" id="KW-1133">Transmembrane helix</keyword>
<dbReference type="AlphaFoldDB" id="A0A0A1M6U0"/>
<feature type="transmembrane region" description="Helical" evidence="6">
    <location>
        <begin position="243"/>
        <end position="264"/>
    </location>
</feature>
<dbReference type="Proteomes" id="UP000040453">
    <property type="component" value="Unassembled WGS sequence"/>
</dbReference>
<evidence type="ECO:0000256" key="5">
    <source>
        <dbReference type="ARBA" id="ARBA00023136"/>
    </source>
</evidence>
<protein>
    <submittedName>
        <fullName evidence="7">Pheromone autoinducer 2 transporter</fullName>
    </submittedName>
</protein>
<dbReference type="NCBIfam" id="TIGR02872">
    <property type="entry name" value="spore_ytvI"/>
    <property type="match status" value="1"/>
</dbReference>
<dbReference type="EMBL" id="CDGG01000001">
    <property type="protein sequence ID" value="CEI81015.1"/>
    <property type="molecule type" value="Genomic_DNA"/>
</dbReference>
<evidence type="ECO:0000256" key="3">
    <source>
        <dbReference type="ARBA" id="ARBA00022692"/>
    </source>
</evidence>
<evidence type="ECO:0000256" key="2">
    <source>
        <dbReference type="ARBA" id="ARBA00009773"/>
    </source>
</evidence>
<comment type="similarity">
    <text evidence="2">Belongs to the autoinducer-2 exporter (AI-2E) (TC 2.A.86) family.</text>
</comment>
<dbReference type="PANTHER" id="PTHR21716:SF68">
    <property type="entry name" value="TRANSPORT PROTEIN YTVI-RELATED"/>
    <property type="match status" value="1"/>
</dbReference>
<dbReference type="OrthoDB" id="9774361at2"/>
<comment type="subcellular location">
    <subcellularLocation>
        <location evidence="1">Membrane</location>
        <topology evidence="1">Multi-pass membrane protein</topology>
    </subcellularLocation>
</comment>
<reference evidence="7 8" key="1">
    <citation type="submission" date="2014-11" db="EMBL/GenBank/DDBJ databases">
        <authorList>
            <person name="Urmite Genomes Urmite Genomes"/>
        </authorList>
    </citation>
    <scope>NUCLEOTIDE SEQUENCE [LARGE SCALE GENOMIC DNA]</scope>
    <source>
        <strain evidence="7 8">Oc5</strain>
    </source>
</reference>
<keyword evidence="5 6" id="KW-0472">Membrane</keyword>
<feature type="transmembrane region" description="Helical" evidence="6">
    <location>
        <begin position="217"/>
        <end position="236"/>
    </location>
</feature>
<proteinExistence type="inferred from homology"/>
<keyword evidence="3 6" id="KW-0812">Transmembrane</keyword>
<feature type="transmembrane region" description="Helical" evidence="6">
    <location>
        <begin position="160"/>
        <end position="179"/>
    </location>
</feature>
<dbReference type="PANTHER" id="PTHR21716">
    <property type="entry name" value="TRANSMEMBRANE PROTEIN"/>
    <property type="match status" value="1"/>
</dbReference>
<feature type="transmembrane region" description="Helical" evidence="6">
    <location>
        <begin position="314"/>
        <end position="339"/>
    </location>
</feature>
<evidence type="ECO:0000313" key="8">
    <source>
        <dbReference type="Proteomes" id="UP000040453"/>
    </source>
</evidence>
<sequence length="364" mass="41476">MLNQSLIKKIIIGILLIALAVFLYFYFSVFIPVLLALLTAIIFEPLVKLLQKVLKQEKRIWPVTIVFTTFVVVACGLIYVMLTSTISRIVEWSYNVPRYGSEIQTIITEIINRFNDLIADLPQRDAIISELERQSERLLNTGYDLVESLIGMLGSWVQSIPNLLFVSLVYLITFFLFSLDLPKLFQAFFSLFPETTSTKLKTFFQRLKTVFWGYWKAQFLLSVMIFILTYVSLLFISPRFALLMTFIIWLVDIIPLYVGPALILVPWGGLMMLIGDVPTGLQLMVLALFLLVIRRITEPKVLGDQMGLAALPTVLSMYFGFVFFGVLGLIFGPFVVSAFQAAHEVGLFQFVKKKSIEKVEEESI</sequence>
<evidence type="ECO:0000256" key="1">
    <source>
        <dbReference type="ARBA" id="ARBA00004141"/>
    </source>
</evidence>